<reference evidence="11 12" key="1">
    <citation type="submission" date="2019-03" db="EMBL/GenBank/DDBJ databases">
        <title>Bradyrhizobium diversity isolated from nodules of Chamaecrista fasciculata.</title>
        <authorList>
            <person name="Klepa M.S."/>
            <person name="Urquiaga M.O."/>
            <person name="Hungria M."/>
            <person name="Delamuta J.R."/>
        </authorList>
    </citation>
    <scope>NUCLEOTIDE SEQUENCE [LARGE SCALE GENOMIC DNA]</scope>
    <source>
        <strain evidence="11 12">CNPSo 3448</strain>
    </source>
</reference>
<evidence type="ECO:0000313" key="11">
    <source>
        <dbReference type="EMBL" id="TFV50110.1"/>
    </source>
</evidence>
<feature type="transmembrane region" description="Helical" evidence="9">
    <location>
        <begin position="71"/>
        <end position="91"/>
    </location>
</feature>
<dbReference type="AlphaFoldDB" id="A0A4Y9M4N7"/>
<comment type="subunit">
    <text evidence="9">The complex comprises the extracytoplasmic solute receptor protein and the two transmembrane proteins.</text>
</comment>
<comment type="subcellular location">
    <subcellularLocation>
        <location evidence="1 9">Cell inner membrane</location>
        <topology evidence="1 9">Multi-pass membrane protein</topology>
    </subcellularLocation>
</comment>
<dbReference type="InterPro" id="IPR007387">
    <property type="entry name" value="TRAP_DctQ"/>
</dbReference>
<evidence type="ECO:0000256" key="7">
    <source>
        <dbReference type="ARBA" id="ARBA00023136"/>
    </source>
</evidence>
<dbReference type="PANTHER" id="PTHR35011:SF2">
    <property type="entry name" value="2,3-DIKETO-L-GULONATE TRAP TRANSPORTER SMALL PERMEASE PROTEIN YIAM"/>
    <property type="match status" value="1"/>
</dbReference>
<evidence type="ECO:0000256" key="4">
    <source>
        <dbReference type="ARBA" id="ARBA00022519"/>
    </source>
</evidence>
<keyword evidence="6 9" id="KW-1133">Transmembrane helix</keyword>
<dbReference type="Pfam" id="PF04290">
    <property type="entry name" value="DctQ"/>
    <property type="match status" value="1"/>
</dbReference>
<dbReference type="InterPro" id="IPR055348">
    <property type="entry name" value="DctQ"/>
</dbReference>
<comment type="function">
    <text evidence="9">Part of the tripartite ATP-independent periplasmic (TRAP) transport system.</text>
</comment>
<feature type="transmembrane region" description="Helical" evidence="9">
    <location>
        <begin position="145"/>
        <end position="166"/>
    </location>
</feature>
<evidence type="ECO:0000256" key="1">
    <source>
        <dbReference type="ARBA" id="ARBA00004429"/>
    </source>
</evidence>
<dbReference type="GO" id="GO:0015740">
    <property type="term" value="P:C4-dicarboxylate transport"/>
    <property type="evidence" value="ECO:0007669"/>
    <property type="project" value="TreeGrafter"/>
</dbReference>
<dbReference type="PANTHER" id="PTHR35011">
    <property type="entry name" value="2,3-DIKETO-L-GULONATE TRAP TRANSPORTER SMALL PERMEASE PROTEIN YIAM"/>
    <property type="match status" value="1"/>
</dbReference>
<evidence type="ECO:0000256" key="2">
    <source>
        <dbReference type="ARBA" id="ARBA00022448"/>
    </source>
</evidence>
<keyword evidence="2 9" id="KW-0813">Transport</keyword>
<organism evidence="11 12">
    <name type="scientific">Bradyrhizobium niftali</name>
    <dbReference type="NCBI Taxonomy" id="2560055"/>
    <lineage>
        <taxon>Bacteria</taxon>
        <taxon>Pseudomonadati</taxon>
        <taxon>Pseudomonadota</taxon>
        <taxon>Alphaproteobacteria</taxon>
        <taxon>Hyphomicrobiales</taxon>
        <taxon>Nitrobacteraceae</taxon>
        <taxon>Bradyrhizobium</taxon>
    </lineage>
</organism>
<keyword evidence="7 9" id="KW-0472">Membrane</keyword>
<keyword evidence="12" id="KW-1185">Reference proteome</keyword>
<sequence>MPSKGASCRRNDRNLRLTPQMYKLYILPWHEKSCGGLGPLMIEGTMPDAGAFSARRIVVRASSALLAVERLALMGLMYLLTGLILVNVVTRYSHFPIYWIDESAVYCVVWLTFIGASAMTRLRLDFAVTMLTERLSPRRQKLAKVISTGLVVVFGVALIITCVLWMDPIGLARAGFDGRKLAAETFNFLYTEHTQTLNWPTWVLYLTLPIFAVSMTIHGLANLLEDLELVPRTPLIGFQLSELDGVN</sequence>
<feature type="transmembrane region" description="Helical" evidence="9">
    <location>
        <begin position="103"/>
        <end position="124"/>
    </location>
</feature>
<proteinExistence type="inferred from homology"/>
<accession>A0A4Y9M4N7</accession>
<evidence type="ECO:0000256" key="6">
    <source>
        <dbReference type="ARBA" id="ARBA00022989"/>
    </source>
</evidence>
<dbReference type="OrthoDB" id="4964541at2"/>
<keyword evidence="3" id="KW-1003">Cell membrane</keyword>
<evidence type="ECO:0000256" key="8">
    <source>
        <dbReference type="ARBA" id="ARBA00038436"/>
    </source>
</evidence>
<evidence type="ECO:0000256" key="3">
    <source>
        <dbReference type="ARBA" id="ARBA00022475"/>
    </source>
</evidence>
<dbReference type="EMBL" id="SPQT01000002">
    <property type="protein sequence ID" value="TFV50110.1"/>
    <property type="molecule type" value="Genomic_DNA"/>
</dbReference>
<evidence type="ECO:0000313" key="12">
    <source>
        <dbReference type="Proteomes" id="UP000297966"/>
    </source>
</evidence>
<evidence type="ECO:0000256" key="5">
    <source>
        <dbReference type="ARBA" id="ARBA00022692"/>
    </source>
</evidence>
<feature type="transmembrane region" description="Helical" evidence="9">
    <location>
        <begin position="202"/>
        <end position="224"/>
    </location>
</feature>
<feature type="domain" description="Tripartite ATP-independent periplasmic transporters DctQ component" evidence="10">
    <location>
        <begin position="81"/>
        <end position="227"/>
    </location>
</feature>
<comment type="caution">
    <text evidence="11">The sequence shown here is derived from an EMBL/GenBank/DDBJ whole genome shotgun (WGS) entry which is preliminary data.</text>
</comment>
<name>A0A4Y9M4N7_9BRAD</name>
<keyword evidence="5 9" id="KW-0812">Transmembrane</keyword>
<evidence type="ECO:0000256" key="9">
    <source>
        <dbReference type="RuleBase" id="RU369079"/>
    </source>
</evidence>
<dbReference type="Proteomes" id="UP000297966">
    <property type="component" value="Unassembled WGS sequence"/>
</dbReference>
<keyword evidence="4 9" id="KW-0997">Cell inner membrane</keyword>
<dbReference type="GO" id="GO:0022857">
    <property type="term" value="F:transmembrane transporter activity"/>
    <property type="evidence" value="ECO:0007669"/>
    <property type="project" value="UniProtKB-UniRule"/>
</dbReference>
<protein>
    <recommendedName>
        <fullName evidence="9">TRAP transporter small permease protein</fullName>
    </recommendedName>
</protein>
<dbReference type="GO" id="GO:0005886">
    <property type="term" value="C:plasma membrane"/>
    <property type="evidence" value="ECO:0007669"/>
    <property type="project" value="UniProtKB-SubCell"/>
</dbReference>
<evidence type="ECO:0000259" key="10">
    <source>
        <dbReference type="Pfam" id="PF04290"/>
    </source>
</evidence>
<gene>
    <name evidence="11" type="ORF">E4K65_08125</name>
</gene>
<comment type="similarity">
    <text evidence="8 9">Belongs to the TRAP transporter small permease family.</text>
</comment>